<dbReference type="EMBL" id="MU268991">
    <property type="protein sequence ID" value="KAH7903412.1"/>
    <property type="molecule type" value="Genomic_DNA"/>
</dbReference>
<accession>A0ACB7ZRU7</accession>
<name>A0ACB7ZRU7_9AGAM</name>
<sequence length="249" mass="28179">MPDTFTPSDQFTSILPYEIVGYIFRLCLPPIKKGGLESNHSPSPTVPLRFSHVSRTWRAIVHDTPALWTNVCIHNRSAHPDPEILAHILRHSNNWSLSVCIVIIGESSVESAEWIGARMKELFCHAHRIRSFRLDVRSQVGLWGENVPMPPFPRLEDLTILGSISERDNERLYPLFDSPQLRNVTWLSRVRFPEPLLRVGAQIKQLILPVCAVEYMRVAELLQACPNGALSSRLKSPHLSSGIAFSSFQ</sequence>
<evidence type="ECO:0000313" key="2">
    <source>
        <dbReference type="Proteomes" id="UP000790377"/>
    </source>
</evidence>
<dbReference type="Proteomes" id="UP000790377">
    <property type="component" value="Unassembled WGS sequence"/>
</dbReference>
<keyword evidence="2" id="KW-1185">Reference proteome</keyword>
<protein>
    <submittedName>
        <fullName evidence="1">Uncharacterized protein</fullName>
    </submittedName>
</protein>
<proteinExistence type="predicted"/>
<evidence type="ECO:0000313" key="1">
    <source>
        <dbReference type="EMBL" id="KAH7903412.1"/>
    </source>
</evidence>
<organism evidence="1 2">
    <name type="scientific">Hygrophoropsis aurantiaca</name>
    <dbReference type="NCBI Taxonomy" id="72124"/>
    <lineage>
        <taxon>Eukaryota</taxon>
        <taxon>Fungi</taxon>
        <taxon>Dikarya</taxon>
        <taxon>Basidiomycota</taxon>
        <taxon>Agaricomycotina</taxon>
        <taxon>Agaricomycetes</taxon>
        <taxon>Agaricomycetidae</taxon>
        <taxon>Boletales</taxon>
        <taxon>Coniophorineae</taxon>
        <taxon>Hygrophoropsidaceae</taxon>
        <taxon>Hygrophoropsis</taxon>
    </lineage>
</organism>
<gene>
    <name evidence="1" type="ORF">BJ138DRAFT_1131381</name>
</gene>
<reference evidence="1" key="1">
    <citation type="journal article" date="2021" name="New Phytol.">
        <title>Evolutionary innovations through gain and loss of genes in the ectomycorrhizal Boletales.</title>
        <authorList>
            <person name="Wu G."/>
            <person name="Miyauchi S."/>
            <person name="Morin E."/>
            <person name="Kuo A."/>
            <person name="Drula E."/>
            <person name="Varga T."/>
            <person name="Kohler A."/>
            <person name="Feng B."/>
            <person name="Cao Y."/>
            <person name="Lipzen A."/>
            <person name="Daum C."/>
            <person name="Hundley H."/>
            <person name="Pangilinan J."/>
            <person name="Johnson J."/>
            <person name="Barry K."/>
            <person name="LaButti K."/>
            <person name="Ng V."/>
            <person name="Ahrendt S."/>
            <person name="Min B."/>
            <person name="Choi I.G."/>
            <person name="Park H."/>
            <person name="Plett J.M."/>
            <person name="Magnuson J."/>
            <person name="Spatafora J.W."/>
            <person name="Nagy L.G."/>
            <person name="Henrissat B."/>
            <person name="Grigoriev I.V."/>
            <person name="Yang Z.L."/>
            <person name="Xu J."/>
            <person name="Martin F.M."/>
        </authorList>
    </citation>
    <scope>NUCLEOTIDE SEQUENCE</scope>
    <source>
        <strain evidence="1">ATCC 28755</strain>
    </source>
</reference>
<comment type="caution">
    <text evidence="1">The sequence shown here is derived from an EMBL/GenBank/DDBJ whole genome shotgun (WGS) entry which is preliminary data.</text>
</comment>